<feature type="domain" description="HTH araC/xylS-type" evidence="4">
    <location>
        <begin position="231"/>
        <end position="329"/>
    </location>
</feature>
<name>A0A9J7AU72_9PROT</name>
<evidence type="ECO:0000313" key="6">
    <source>
        <dbReference type="Proteomes" id="UP001060336"/>
    </source>
</evidence>
<protein>
    <submittedName>
        <fullName evidence="5">Helix-turn-helix domain-containing protein</fullName>
    </submittedName>
</protein>
<dbReference type="KEGG" id="naci:NUH88_04030"/>
<dbReference type="AlphaFoldDB" id="A0A9J7AU72"/>
<keyword evidence="1" id="KW-0805">Transcription regulation</keyword>
<accession>A0A9J7AU72</accession>
<gene>
    <name evidence="5" type="ORF">NUH88_04030</name>
</gene>
<dbReference type="SMART" id="SM00342">
    <property type="entry name" value="HTH_ARAC"/>
    <property type="match status" value="1"/>
</dbReference>
<dbReference type="PROSITE" id="PS01124">
    <property type="entry name" value="HTH_ARAC_FAMILY_2"/>
    <property type="match status" value="1"/>
</dbReference>
<dbReference type="Proteomes" id="UP001060336">
    <property type="component" value="Chromosome"/>
</dbReference>
<dbReference type="Gene3D" id="1.10.10.60">
    <property type="entry name" value="Homeodomain-like"/>
    <property type="match status" value="2"/>
</dbReference>
<dbReference type="PANTHER" id="PTHR43130:SF3">
    <property type="entry name" value="HTH-TYPE TRANSCRIPTIONAL REGULATOR RV1931C"/>
    <property type="match status" value="1"/>
</dbReference>
<dbReference type="EMBL" id="CP102480">
    <property type="protein sequence ID" value="UUX50871.1"/>
    <property type="molecule type" value="Genomic_DNA"/>
</dbReference>
<dbReference type="InterPro" id="IPR009057">
    <property type="entry name" value="Homeodomain-like_sf"/>
</dbReference>
<keyword evidence="3" id="KW-0804">Transcription</keyword>
<dbReference type="InterPro" id="IPR029062">
    <property type="entry name" value="Class_I_gatase-like"/>
</dbReference>
<dbReference type="SUPFAM" id="SSF46689">
    <property type="entry name" value="Homeodomain-like"/>
    <property type="match status" value="2"/>
</dbReference>
<evidence type="ECO:0000259" key="4">
    <source>
        <dbReference type="PROSITE" id="PS01124"/>
    </source>
</evidence>
<dbReference type="InterPro" id="IPR018060">
    <property type="entry name" value="HTH_AraC"/>
</dbReference>
<organism evidence="5 6">
    <name type="scientific">Nisaea acidiphila</name>
    <dbReference type="NCBI Taxonomy" id="1862145"/>
    <lineage>
        <taxon>Bacteria</taxon>
        <taxon>Pseudomonadati</taxon>
        <taxon>Pseudomonadota</taxon>
        <taxon>Alphaproteobacteria</taxon>
        <taxon>Rhodospirillales</taxon>
        <taxon>Thalassobaculaceae</taxon>
        <taxon>Nisaea</taxon>
    </lineage>
</organism>
<dbReference type="GO" id="GO:0043565">
    <property type="term" value="F:sequence-specific DNA binding"/>
    <property type="evidence" value="ECO:0007669"/>
    <property type="project" value="InterPro"/>
</dbReference>
<evidence type="ECO:0000313" key="5">
    <source>
        <dbReference type="EMBL" id="UUX50871.1"/>
    </source>
</evidence>
<dbReference type="RefSeq" id="WP_257770115.1">
    <property type="nucleotide sequence ID" value="NZ_CP102480.1"/>
</dbReference>
<dbReference type="SUPFAM" id="SSF52317">
    <property type="entry name" value="Class I glutamine amidotransferase-like"/>
    <property type="match status" value="1"/>
</dbReference>
<dbReference type="PANTHER" id="PTHR43130">
    <property type="entry name" value="ARAC-FAMILY TRANSCRIPTIONAL REGULATOR"/>
    <property type="match status" value="1"/>
</dbReference>
<dbReference type="GO" id="GO:0003700">
    <property type="term" value="F:DNA-binding transcription factor activity"/>
    <property type="evidence" value="ECO:0007669"/>
    <property type="project" value="InterPro"/>
</dbReference>
<dbReference type="Pfam" id="PF01965">
    <property type="entry name" value="DJ-1_PfpI"/>
    <property type="match status" value="1"/>
</dbReference>
<evidence type="ECO:0000256" key="3">
    <source>
        <dbReference type="ARBA" id="ARBA00023163"/>
    </source>
</evidence>
<dbReference type="Gene3D" id="3.40.50.880">
    <property type="match status" value="1"/>
</dbReference>
<keyword evidence="2" id="KW-0238">DNA-binding</keyword>
<evidence type="ECO:0000256" key="2">
    <source>
        <dbReference type="ARBA" id="ARBA00023125"/>
    </source>
</evidence>
<evidence type="ECO:0000256" key="1">
    <source>
        <dbReference type="ARBA" id="ARBA00023015"/>
    </source>
</evidence>
<proteinExistence type="predicted"/>
<reference evidence="5" key="1">
    <citation type="submission" date="2022-08" db="EMBL/GenBank/DDBJ databases">
        <title>Nisaea acidiphila sp. nov., isolated from a marine algal debris and emended description of the genus Nisaea Urios et al. 2008.</title>
        <authorList>
            <person name="Kwon K."/>
        </authorList>
    </citation>
    <scope>NUCLEOTIDE SEQUENCE</scope>
    <source>
        <strain evidence="5">MEBiC11861</strain>
    </source>
</reference>
<dbReference type="InterPro" id="IPR002818">
    <property type="entry name" value="DJ-1/PfpI"/>
</dbReference>
<sequence length="346" mass="37959">MKKLKVALVCLPETEASTLYGVADALAASGGLWRAMVGAGADPECAFAPFTVGTEAGQVMTSFGFPVVAQKSFDQAEAPDIVYIPSLLVSDIMEFSEKYRATSEWIREQYQRGALIAAACSGALLLAETGLLDGAEATSHWAAAPALRQRHPDIRLIEQRILCFAGDGHRLVTAGGSSSWQDLCLYLIMRFAGMETAREVSRLFLFQWHLDGQSPYSVLQRNVTHEDAVISAAQVWLGDNYDQPGALSDAIAGSGLNPRTFNRRFNAATGYAPSAYLQQLRTEEAKQLLETTAMPIVEIAESVGYTDETSFRRLFKKQVGMTPANYRRKFKFPTRQQLERQGGTRA</sequence>
<dbReference type="Pfam" id="PF12833">
    <property type="entry name" value="HTH_18"/>
    <property type="match status" value="1"/>
</dbReference>
<dbReference type="InterPro" id="IPR020449">
    <property type="entry name" value="Tscrpt_reg_AraC-type_HTH"/>
</dbReference>
<keyword evidence="6" id="KW-1185">Reference proteome</keyword>
<dbReference type="InterPro" id="IPR052158">
    <property type="entry name" value="INH-QAR"/>
</dbReference>
<dbReference type="PRINTS" id="PR00032">
    <property type="entry name" value="HTHARAC"/>
</dbReference>